<proteinExistence type="predicted"/>
<dbReference type="EMBL" id="FNAP01000002">
    <property type="protein sequence ID" value="SDD98057.1"/>
    <property type="molecule type" value="Genomic_DNA"/>
</dbReference>
<dbReference type="Proteomes" id="UP000199412">
    <property type="component" value="Unassembled WGS sequence"/>
</dbReference>
<organism evidence="1 2">
    <name type="scientific">Rhodospira trueperi</name>
    <dbReference type="NCBI Taxonomy" id="69960"/>
    <lineage>
        <taxon>Bacteria</taxon>
        <taxon>Pseudomonadati</taxon>
        <taxon>Pseudomonadota</taxon>
        <taxon>Alphaproteobacteria</taxon>
        <taxon>Rhodospirillales</taxon>
        <taxon>Rhodospirillaceae</taxon>
        <taxon>Rhodospira</taxon>
    </lineage>
</organism>
<protein>
    <submittedName>
        <fullName evidence="1">SpoIIAA-like</fullName>
    </submittedName>
</protein>
<dbReference type="InterPro" id="IPR038396">
    <property type="entry name" value="SpoIIAA-like_sf"/>
</dbReference>
<dbReference type="STRING" id="69960.SAMN05421720_102263"/>
<reference evidence="1 2" key="1">
    <citation type="submission" date="2016-10" db="EMBL/GenBank/DDBJ databases">
        <authorList>
            <person name="de Groot N.N."/>
        </authorList>
    </citation>
    <scope>NUCLEOTIDE SEQUENCE [LARGE SCALE GENOMIC DNA]</scope>
    <source>
        <strain evidence="1 2">ATCC 700224</strain>
    </source>
</reference>
<evidence type="ECO:0000313" key="2">
    <source>
        <dbReference type="Proteomes" id="UP000199412"/>
    </source>
</evidence>
<dbReference type="InterPro" id="IPR036513">
    <property type="entry name" value="STAS_dom_sf"/>
</dbReference>
<dbReference type="SUPFAM" id="SSF52091">
    <property type="entry name" value="SpoIIaa-like"/>
    <property type="match status" value="1"/>
</dbReference>
<keyword evidence="2" id="KW-1185">Reference proteome</keyword>
<sequence length="134" mass="15078">MPVTHTFHPDQNYLEVTLTGTLTLEDLTDEMAAFINDGAWRSTVNALWDCRALDSAVIDQTFLEGLVTYRSNIDLLRRRSRAAILIDPATADWGDELTRQFERSHLSSEIRVFLDRDAALQWVCEPSGHGAAEA</sequence>
<dbReference type="RefSeq" id="WP_092782869.1">
    <property type="nucleotide sequence ID" value="NZ_FNAP01000002.1"/>
</dbReference>
<gene>
    <name evidence="1" type="ORF">SAMN05421720_102263</name>
</gene>
<dbReference type="Gene3D" id="3.40.50.10600">
    <property type="entry name" value="SpoIIaa-like domains"/>
    <property type="match status" value="1"/>
</dbReference>
<evidence type="ECO:0000313" key="1">
    <source>
        <dbReference type="EMBL" id="SDD98057.1"/>
    </source>
</evidence>
<name>A0A1G6Z7U3_9PROT</name>
<accession>A0A1G6Z7U3</accession>
<dbReference type="AlphaFoldDB" id="A0A1G6Z7U3"/>